<name>A0A7J6HVS5_CANSA</name>
<evidence type="ECO:0000313" key="3">
    <source>
        <dbReference type="Proteomes" id="UP000583929"/>
    </source>
</evidence>
<accession>A0A7J6HVS5</accession>
<feature type="domain" description="LRAT" evidence="1">
    <location>
        <begin position="21"/>
        <end position="163"/>
    </location>
</feature>
<dbReference type="PANTHER" id="PTHR46137">
    <property type="entry name" value="OS05G0310600 PROTEIN"/>
    <property type="match status" value="1"/>
</dbReference>
<dbReference type="EMBL" id="JAATIQ010000022">
    <property type="protein sequence ID" value="KAF4398899.1"/>
    <property type="molecule type" value="Genomic_DNA"/>
</dbReference>
<comment type="caution">
    <text evidence="2">The sequence shown here is derived from an EMBL/GenBank/DDBJ whole genome shotgun (WGS) entry which is preliminary data.</text>
</comment>
<dbReference type="AlphaFoldDB" id="A0A7J6HVS5"/>
<protein>
    <recommendedName>
        <fullName evidence="1">LRAT domain-containing protein</fullName>
    </recommendedName>
</protein>
<dbReference type="Gene3D" id="3.90.1720.10">
    <property type="entry name" value="endopeptidase domain like (from Nostoc punctiforme)"/>
    <property type="match status" value="1"/>
</dbReference>
<dbReference type="Proteomes" id="UP000583929">
    <property type="component" value="Unassembled WGS sequence"/>
</dbReference>
<dbReference type="PROSITE" id="PS51934">
    <property type="entry name" value="LRAT"/>
    <property type="match status" value="1"/>
</dbReference>
<dbReference type="Pfam" id="PF04970">
    <property type="entry name" value="LRAT"/>
    <property type="match status" value="1"/>
</dbReference>
<dbReference type="OrthoDB" id="1933383at2759"/>
<evidence type="ECO:0000259" key="1">
    <source>
        <dbReference type="PROSITE" id="PS51934"/>
    </source>
</evidence>
<reference evidence="2 3" key="1">
    <citation type="journal article" date="2020" name="bioRxiv">
        <title>Sequence and annotation of 42 cannabis genomes reveals extensive copy number variation in cannabinoid synthesis and pathogen resistance genes.</title>
        <authorList>
            <person name="Mckernan K.J."/>
            <person name="Helbert Y."/>
            <person name="Kane L.T."/>
            <person name="Ebling H."/>
            <person name="Zhang L."/>
            <person name="Liu B."/>
            <person name="Eaton Z."/>
            <person name="Mclaughlin S."/>
            <person name="Kingan S."/>
            <person name="Baybayan P."/>
            <person name="Concepcion G."/>
            <person name="Jordan M."/>
            <person name="Riva A."/>
            <person name="Barbazuk W."/>
            <person name="Harkins T."/>
        </authorList>
    </citation>
    <scope>NUCLEOTIDE SEQUENCE [LARGE SCALE GENOMIC DNA]</scope>
    <source>
        <strain evidence="3">cv. Jamaican Lion 4</strain>
        <tissue evidence="2">Leaf</tissue>
    </source>
</reference>
<organism evidence="2 3">
    <name type="scientific">Cannabis sativa</name>
    <name type="common">Hemp</name>
    <name type="synonym">Marijuana</name>
    <dbReference type="NCBI Taxonomy" id="3483"/>
    <lineage>
        <taxon>Eukaryota</taxon>
        <taxon>Viridiplantae</taxon>
        <taxon>Streptophyta</taxon>
        <taxon>Embryophyta</taxon>
        <taxon>Tracheophyta</taxon>
        <taxon>Spermatophyta</taxon>
        <taxon>Magnoliopsida</taxon>
        <taxon>eudicotyledons</taxon>
        <taxon>Gunneridae</taxon>
        <taxon>Pentapetalae</taxon>
        <taxon>rosids</taxon>
        <taxon>fabids</taxon>
        <taxon>Rosales</taxon>
        <taxon>Cannabaceae</taxon>
        <taxon>Cannabis</taxon>
    </lineage>
</organism>
<keyword evidence="3" id="KW-1185">Reference proteome</keyword>
<proteinExistence type="predicted"/>
<evidence type="ECO:0000313" key="2">
    <source>
        <dbReference type="EMBL" id="KAF4398899.1"/>
    </source>
</evidence>
<dbReference type="PANTHER" id="PTHR46137:SF3">
    <property type="entry name" value="OS05G0310600 PROTEIN"/>
    <property type="match status" value="1"/>
</dbReference>
<gene>
    <name evidence="2" type="ORF">G4B88_023493</name>
</gene>
<sequence length="206" mass="23142">MDLSHKMNEESSLKKGDHIYTYTNKLHTSSLHGIYVGNNEVIYYKSKSKSRSESEKCESCKYNPTKERGVVKSCLKCFHRGHGLYQFQYGVSKRHCMIWPSGTCYTGSCIEDGKVIIKNAEKMLKDSHKSRKATDNNKLYDDFDKNSMGFAVMCTTGNVTCIQEIAAMSKTKMSLKCFAVACQFAVTVFALQEGITNAAACKINEN</sequence>
<dbReference type="InterPro" id="IPR007053">
    <property type="entry name" value="LRAT_dom"/>
</dbReference>